<feature type="transmembrane region" description="Helical" evidence="4">
    <location>
        <begin position="352"/>
        <end position="371"/>
    </location>
</feature>
<evidence type="ECO:0000256" key="3">
    <source>
        <dbReference type="ARBA" id="ARBA00023136"/>
    </source>
</evidence>
<feature type="domain" description="Major facilitator superfamily (MFS) profile" evidence="5">
    <location>
        <begin position="21"/>
        <end position="407"/>
    </location>
</feature>
<gene>
    <name evidence="6" type="ORF">AWB80_05938</name>
</gene>
<feature type="transmembrane region" description="Helical" evidence="4">
    <location>
        <begin position="111"/>
        <end position="133"/>
    </location>
</feature>
<reference evidence="6" key="1">
    <citation type="submission" date="2016-01" db="EMBL/GenBank/DDBJ databases">
        <authorList>
            <person name="Peeters C."/>
        </authorList>
    </citation>
    <scope>NUCLEOTIDE SEQUENCE [LARGE SCALE GENOMIC DNA]</scope>
    <source>
        <strain evidence="6">LMG 29323</strain>
    </source>
</reference>
<protein>
    <submittedName>
        <fullName evidence="6">3-hydroxyphenylpropionic transporter MhpT</fullName>
    </submittedName>
</protein>
<dbReference type="PANTHER" id="PTHR11360">
    <property type="entry name" value="MONOCARBOXYLATE TRANSPORTER"/>
    <property type="match status" value="1"/>
</dbReference>
<feature type="transmembrane region" description="Helical" evidence="4">
    <location>
        <begin position="85"/>
        <end position="105"/>
    </location>
</feature>
<dbReference type="RefSeq" id="WP_061178284.1">
    <property type="nucleotide sequence ID" value="NZ_FCOE02000027.1"/>
</dbReference>
<evidence type="ECO:0000256" key="4">
    <source>
        <dbReference type="SAM" id="Phobius"/>
    </source>
</evidence>
<organism evidence="6 7">
    <name type="scientific">Caballeronia pedi</name>
    <dbReference type="NCBI Taxonomy" id="1777141"/>
    <lineage>
        <taxon>Bacteria</taxon>
        <taxon>Pseudomonadati</taxon>
        <taxon>Pseudomonadota</taxon>
        <taxon>Betaproteobacteria</taxon>
        <taxon>Burkholderiales</taxon>
        <taxon>Burkholderiaceae</taxon>
        <taxon>Caballeronia</taxon>
    </lineage>
</organism>
<keyword evidence="1 4" id="KW-0812">Transmembrane</keyword>
<feature type="transmembrane region" description="Helical" evidence="4">
    <location>
        <begin position="54"/>
        <end position="78"/>
    </location>
</feature>
<evidence type="ECO:0000256" key="2">
    <source>
        <dbReference type="ARBA" id="ARBA00022989"/>
    </source>
</evidence>
<evidence type="ECO:0000313" key="7">
    <source>
        <dbReference type="Proteomes" id="UP000054911"/>
    </source>
</evidence>
<keyword evidence="7" id="KW-1185">Reference proteome</keyword>
<name>A0A158CY10_9BURK</name>
<dbReference type="STRING" id="1777141.AWB80_05938"/>
<feature type="transmembrane region" description="Helical" evidence="4">
    <location>
        <begin position="229"/>
        <end position="246"/>
    </location>
</feature>
<feature type="transmembrane region" description="Helical" evidence="4">
    <location>
        <begin position="145"/>
        <end position="164"/>
    </location>
</feature>
<dbReference type="EMBL" id="FCOE02000027">
    <property type="protein sequence ID" value="SAK86507.1"/>
    <property type="molecule type" value="Genomic_DNA"/>
</dbReference>
<dbReference type="Proteomes" id="UP000054911">
    <property type="component" value="Unassembled WGS sequence"/>
</dbReference>
<feature type="transmembrane region" description="Helical" evidence="4">
    <location>
        <begin position="266"/>
        <end position="286"/>
    </location>
</feature>
<feature type="transmembrane region" description="Helical" evidence="4">
    <location>
        <begin position="17"/>
        <end position="42"/>
    </location>
</feature>
<sequence length="412" mass="42837">MDTDAIACSEAGSTTRVIGIAVVFTLYTAVVFGFGIYLFGLIVTAMRGSIAFDYAAMGIATGGAQVAYLVAALLCPLLTRRFGDGWVIVSAVVASGLLLLVFAGIQNVVQGAVVLAGLGAAAACMIVPTVGAISKSVPFAYRSRVNGLVSSGTAYGQLANAMLVPSLLTGHGWRSVWLVTGAVSLTVMLLGFVTLRLLASHVFVRDASRGSIDGRGPSEPGRIVTARNLTVWILLALGGVVCGPWQNYLSSFLSEERGRSLEMIGQLWSIIGVTGLFSGFLAGVLADKVGVRIALIFSYATLACSALLIAFQAELWQLRAAAVCFGWSFYAIYGLIPAYISKTVEPNAATRVFAVANVFLGLGTTLGNALGGRIPGWYGSLQGVFVVASVLACAGVIVTMILQDERRVGSGG</sequence>
<feature type="transmembrane region" description="Helical" evidence="4">
    <location>
        <begin position="176"/>
        <end position="199"/>
    </location>
</feature>
<dbReference type="PROSITE" id="PS50850">
    <property type="entry name" value="MFS"/>
    <property type="match status" value="1"/>
</dbReference>
<proteinExistence type="predicted"/>
<dbReference type="GO" id="GO:0022857">
    <property type="term" value="F:transmembrane transporter activity"/>
    <property type="evidence" value="ECO:0007669"/>
    <property type="project" value="InterPro"/>
</dbReference>
<keyword evidence="3 4" id="KW-0472">Membrane</keyword>
<dbReference type="SUPFAM" id="SSF103473">
    <property type="entry name" value="MFS general substrate transporter"/>
    <property type="match status" value="1"/>
</dbReference>
<dbReference type="AlphaFoldDB" id="A0A158CY10"/>
<dbReference type="InterPro" id="IPR011701">
    <property type="entry name" value="MFS"/>
</dbReference>
<comment type="caution">
    <text evidence="6">The sequence shown here is derived from an EMBL/GenBank/DDBJ whole genome shotgun (WGS) entry which is preliminary data.</text>
</comment>
<feature type="transmembrane region" description="Helical" evidence="4">
    <location>
        <begin position="319"/>
        <end position="340"/>
    </location>
</feature>
<dbReference type="InterPro" id="IPR020846">
    <property type="entry name" value="MFS_dom"/>
</dbReference>
<feature type="transmembrane region" description="Helical" evidence="4">
    <location>
        <begin position="293"/>
        <end position="313"/>
    </location>
</feature>
<accession>A0A158CY10</accession>
<dbReference type="InterPro" id="IPR036259">
    <property type="entry name" value="MFS_trans_sf"/>
</dbReference>
<feature type="transmembrane region" description="Helical" evidence="4">
    <location>
        <begin position="377"/>
        <end position="402"/>
    </location>
</feature>
<evidence type="ECO:0000256" key="1">
    <source>
        <dbReference type="ARBA" id="ARBA00022692"/>
    </source>
</evidence>
<evidence type="ECO:0000313" key="6">
    <source>
        <dbReference type="EMBL" id="SAK86507.1"/>
    </source>
</evidence>
<dbReference type="Pfam" id="PF07690">
    <property type="entry name" value="MFS_1"/>
    <property type="match status" value="1"/>
</dbReference>
<dbReference type="Gene3D" id="1.20.1250.20">
    <property type="entry name" value="MFS general substrate transporter like domains"/>
    <property type="match status" value="2"/>
</dbReference>
<dbReference type="InterPro" id="IPR050327">
    <property type="entry name" value="Proton-linked_MCT"/>
</dbReference>
<dbReference type="PANTHER" id="PTHR11360:SF290">
    <property type="entry name" value="MONOCARBOXYLATE MFS PERMEASE"/>
    <property type="match status" value="1"/>
</dbReference>
<keyword evidence="2 4" id="KW-1133">Transmembrane helix</keyword>
<evidence type="ECO:0000259" key="5">
    <source>
        <dbReference type="PROSITE" id="PS50850"/>
    </source>
</evidence>